<dbReference type="Gene3D" id="1.10.3290.10">
    <property type="entry name" value="Fido-like domain"/>
    <property type="match status" value="1"/>
</dbReference>
<reference evidence="4" key="1">
    <citation type="journal article" date="2014" name="Int. J. Syst. Evol. Microbiol.">
        <title>Complete genome sequence of Corynebacterium casei LMG S-19264T (=DSM 44701T), isolated from a smear-ripened cheese.</title>
        <authorList>
            <consortium name="US DOE Joint Genome Institute (JGI-PGF)"/>
            <person name="Walter F."/>
            <person name="Albersmeier A."/>
            <person name="Kalinowski J."/>
            <person name="Ruckert C."/>
        </authorList>
    </citation>
    <scope>NUCLEOTIDE SEQUENCE</scope>
    <source>
        <strain evidence="4">CGMCC 1.15448</strain>
    </source>
</reference>
<name>A0A8J2UHH1_9BACT</name>
<dbReference type="SUPFAM" id="SSF140931">
    <property type="entry name" value="Fic-like"/>
    <property type="match status" value="1"/>
</dbReference>
<evidence type="ECO:0000313" key="4">
    <source>
        <dbReference type="EMBL" id="GGB18604.1"/>
    </source>
</evidence>
<keyword evidence="4" id="KW-0132">Cell division</keyword>
<dbReference type="GO" id="GO:0005524">
    <property type="term" value="F:ATP binding"/>
    <property type="evidence" value="ECO:0007669"/>
    <property type="project" value="UniProtKB-KW"/>
</dbReference>
<dbReference type="RefSeq" id="WP_188936572.1">
    <property type="nucleotide sequence ID" value="NZ_BMJC01000005.1"/>
</dbReference>
<dbReference type="EMBL" id="BMJC01000005">
    <property type="protein sequence ID" value="GGB18604.1"/>
    <property type="molecule type" value="Genomic_DNA"/>
</dbReference>
<organism evidence="4 5">
    <name type="scientific">Puia dinghuensis</name>
    <dbReference type="NCBI Taxonomy" id="1792502"/>
    <lineage>
        <taxon>Bacteria</taxon>
        <taxon>Pseudomonadati</taxon>
        <taxon>Bacteroidota</taxon>
        <taxon>Chitinophagia</taxon>
        <taxon>Chitinophagales</taxon>
        <taxon>Chitinophagaceae</taxon>
        <taxon>Puia</taxon>
    </lineage>
</organism>
<dbReference type="AlphaFoldDB" id="A0A8J2UHH1"/>
<reference evidence="4" key="2">
    <citation type="submission" date="2020-09" db="EMBL/GenBank/DDBJ databases">
        <authorList>
            <person name="Sun Q."/>
            <person name="Zhou Y."/>
        </authorList>
    </citation>
    <scope>NUCLEOTIDE SEQUENCE</scope>
    <source>
        <strain evidence="4">CGMCC 1.15448</strain>
    </source>
</reference>
<evidence type="ECO:0000259" key="3">
    <source>
        <dbReference type="PROSITE" id="PS51459"/>
    </source>
</evidence>
<dbReference type="GO" id="GO:0051301">
    <property type="term" value="P:cell division"/>
    <property type="evidence" value="ECO:0007669"/>
    <property type="project" value="UniProtKB-KW"/>
</dbReference>
<evidence type="ECO:0000256" key="1">
    <source>
        <dbReference type="PIRSR" id="PIRSR640198-1"/>
    </source>
</evidence>
<dbReference type="PANTHER" id="PTHR13504:SF38">
    <property type="entry name" value="FIDO DOMAIN-CONTAINING PROTEIN"/>
    <property type="match status" value="1"/>
</dbReference>
<feature type="domain" description="Fido" evidence="3">
    <location>
        <begin position="239"/>
        <end position="387"/>
    </location>
</feature>
<dbReference type="Proteomes" id="UP000607559">
    <property type="component" value="Unassembled WGS sequence"/>
</dbReference>
<gene>
    <name evidence="4" type="ORF">GCM10011511_47990</name>
</gene>
<keyword evidence="2" id="KW-0067">ATP-binding</keyword>
<evidence type="ECO:0000256" key="2">
    <source>
        <dbReference type="PIRSR" id="PIRSR640198-2"/>
    </source>
</evidence>
<comment type="caution">
    <text evidence="4">The sequence shown here is derived from an EMBL/GenBank/DDBJ whole genome shotgun (WGS) entry which is preliminary data.</text>
</comment>
<keyword evidence="2" id="KW-0547">Nucleotide-binding</keyword>
<evidence type="ECO:0000313" key="5">
    <source>
        <dbReference type="Proteomes" id="UP000607559"/>
    </source>
</evidence>
<dbReference type="PROSITE" id="PS51459">
    <property type="entry name" value="FIDO"/>
    <property type="match status" value="1"/>
</dbReference>
<keyword evidence="4" id="KW-0131">Cell cycle</keyword>
<dbReference type="PANTHER" id="PTHR13504">
    <property type="entry name" value="FIDO DOMAIN-CONTAINING PROTEIN DDB_G0283145"/>
    <property type="match status" value="1"/>
</dbReference>
<dbReference type="InterPro" id="IPR003812">
    <property type="entry name" value="Fido"/>
</dbReference>
<keyword evidence="5" id="KW-1185">Reference proteome</keyword>
<protein>
    <submittedName>
        <fullName evidence="4">Cell division protein Fic</fullName>
    </submittedName>
</protein>
<feature type="binding site" evidence="2">
    <location>
        <begin position="328"/>
        <end position="335"/>
    </location>
    <ligand>
        <name>ATP</name>
        <dbReference type="ChEBI" id="CHEBI:30616"/>
    </ligand>
</feature>
<dbReference type="Pfam" id="PF02661">
    <property type="entry name" value="Fic"/>
    <property type="match status" value="1"/>
</dbReference>
<dbReference type="InterPro" id="IPR040198">
    <property type="entry name" value="Fido_containing"/>
</dbReference>
<dbReference type="InterPro" id="IPR036597">
    <property type="entry name" value="Fido-like_dom_sf"/>
</dbReference>
<feature type="active site" evidence="1">
    <location>
        <position position="324"/>
    </location>
</feature>
<proteinExistence type="predicted"/>
<sequence length="500" mass="57942">MDARPVGGQWLKEHFNLVNYTLTHSSYIANNASIRLTSKGNIEQDYGIKYAVTIENNVVHQIEFYLKYDDLNLDFLQAIFQLVPKMEIEAFIGESPAGRSGRKIGFWYEFLMGKSLTLNRSVSGNYIDLMDSDKYLTGRTEKNSRWRLNNNLLGTSAYCPIIRKTRELDDLLGQDLTTKLEELKANYPEDIFRRATNYLYTKETKSSYEIEKEQPSADRTQKFVGLLQMAGSEPNEQMLQESRLVALQNAIVDPRFAAAAFRNFQNYVGQSMSNGQEIFHYICPPPNLMPSLMEGLQALTLKTAGQTPAEARATLIAFGFVFVHPFEDGNGRLHRFLIHDVLAHDEKVPKGLIIPVSAHMLNHIREYDVILEKYSKPLMQRVKYSTSGIGEVEILNPEEIEGYFRYPDLTDQCIYLIRTIHETIREDMPNELTFVQRFDEAKRAVQQIVDMPDKNITMMLTFLHQNKGIFPKRRREYFEKLTDEEIQLMQEAYRRIYELD</sequence>
<accession>A0A8J2UHH1</accession>